<comment type="similarity">
    <text evidence="18">Belongs to the glycosyl hydrolase 2 family. Beta-mannosidase B subfamily.</text>
</comment>
<evidence type="ECO:0000256" key="13">
    <source>
        <dbReference type="ARBA" id="ARBA00023157"/>
    </source>
</evidence>
<dbReference type="InterPro" id="IPR006103">
    <property type="entry name" value="Glyco_hydro_2_cat"/>
</dbReference>
<keyword evidence="10" id="KW-0964">Secreted</keyword>
<dbReference type="Pfam" id="PF17786">
    <property type="entry name" value="Mannosidase_ig"/>
    <property type="match status" value="1"/>
</dbReference>
<proteinExistence type="inferred from homology"/>
<gene>
    <name evidence="26" type="ORF">HGP29_01920</name>
</gene>
<accession>A0A7X8SGU9</accession>
<dbReference type="InterPro" id="IPR013783">
    <property type="entry name" value="Ig-like_fold"/>
</dbReference>
<evidence type="ECO:0000256" key="8">
    <source>
        <dbReference type="ARBA" id="ARBA00012754"/>
    </source>
</evidence>
<dbReference type="FunFam" id="2.60.120.260:FF:000060">
    <property type="entry name" value="Probable beta-mannosidase"/>
    <property type="match status" value="1"/>
</dbReference>
<evidence type="ECO:0000259" key="24">
    <source>
        <dbReference type="Pfam" id="PF17786"/>
    </source>
</evidence>
<keyword evidence="15" id="KW-0458">Lysosome</keyword>
<comment type="subcellular location">
    <subcellularLocation>
        <location evidence="3">Lysosome</location>
    </subcellularLocation>
    <subcellularLocation>
        <location evidence="4">Secreted</location>
    </subcellularLocation>
</comment>
<dbReference type="Pfam" id="PF17753">
    <property type="entry name" value="Ig_mannosidase"/>
    <property type="match status" value="1"/>
</dbReference>
<dbReference type="InterPro" id="IPR041447">
    <property type="entry name" value="Mannosidase_ig"/>
</dbReference>
<keyword evidence="12 26" id="KW-0378">Hydrolase</keyword>
<evidence type="ECO:0000256" key="19">
    <source>
        <dbReference type="ARBA" id="ARBA00041069"/>
    </source>
</evidence>
<dbReference type="PANTHER" id="PTHR43730">
    <property type="entry name" value="BETA-MANNOSIDASE"/>
    <property type="match status" value="1"/>
</dbReference>
<dbReference type="FunFam" id="3.20.20.80:FF:000050">
    <property type="entry name" value="Beta-mannosidase B"/>
    <property type="match status" value="1"/>
</dbReference>
<keyword evidence="14" id="KW-0325">Glycoprotein</keyword>
<dbReference type="SUPFAM" id="SSF49785">
    <property type="entry name" value="Galactose-binding domain-like"/>
    <property type="match status" value="1"/>
</dbReference>
<protein>
    <recommendedName>
        <fullName evidence="9">Beta-mannosidase</fullName>
        <ecNumber evidence="8">3.2.1.25</ecNumber>
    </recommendedName>
    <alternativeName>
        <fullName evidence="19">Beta-mannosidase B</fullName>
    </alternativeName>
    <alternativeName>
        <fullName evidence="17">Lysosomal beta A mannosidase</fullName>
    </alternativeName>
    <alternativeName>
        <fullName evidence="20">Mannanase B</fullName>
    </alternativeName>
</protein>
<comment type="subunit">
    <text evidence="7">Homodimer.</text>
</comment>
<reference evidence="26 27" key="1">
    <citation type="submission" date="2020-04" db="EMBL/GenBank/DDBJ databases">
        <title>Flammeovirga sp. SR4, a novel species isolated from seawater.</title>
        <authorList>
            <person name="Wang X."/>
        </authorList>
    </citation>
    <scope>NUCLEOTIDE SEQUENCE [LARGE SCALE GENOMIC DNA]</scope>
    <source>
        <strain evidence="26 27">SR4</strain>
    </source>
</reference>
<evidence type="ECO:0000256" key="6">
    <source>
        <dbReference type="ARBA" id="ARBA00011245"/>
    </source>
</evidence>
<evidence type="ECO:0000256" key="4">
    <source>
        <dbReference type="ARBA" id="ARBA00004613"/>
    </source>
</evidence>
<evidence type="ECO:0000256" key="3">
    <source>
        <dbReference type="ARBA" id="ARBA00004371"/>
    </source>
</evidence>
<evidence type="ECO:0000256" key="2">
    <source>
        <dbReference type="ARBA" id="ARBA00003150"/>
    </source>
</evidence>
<dbReference type="InterPro" id="IPR054593">
    <property type="entry name" value="Beta-mannosidase-like_N2"/>
</dbReference>
<evidence type="ECO:0000256" key="14">
    <source>
        <dbReference type="ARBA" id="ARBA00023180"/>
    </source>
</evidence>
<dbReference type="Proteomes" id="UP000585050">
    <property type="component" value="Unassembled WGS sequence"/>
</dbReference>
<evidence type="ECO:0000259" key="22">
    <source>
        <dbReference type="Pfam" id="PF02836"/>
    </source>
</evidence>
<evidence type="ECO:0000256" key="18">
    <source>
        <dbReference type="ARBA" id="ARBA00038429"/>
    </source>
</evidence>
<feature type="domain" description="Glycoside hydrolase family 2 immunoglobulin-like beta-sandwich" evidence="21">
    <location>
        <begin position="220"/>
        <end position="322"/>
    </location>
</feature>
<dbReference type="EMBL" id="JABAIL010000001">
    <property type="protein sequence ID" value="NLR89939.1"/>
    <property type="molecule type" value="Genomic_DNA"/>
</dbReference>
<comment type="catalytic activity">
    <reaction evidence="1">
        <text>Hydrolysis of terminal, non-reducing beta-D-mannose residues in beta-D-mannosides.</text>
        <dbReference type="EC" id="3.2.1.25"/>
    </reaction>
</comment>
<dbReference type="GO" id="GO:0006516">
    <property type="term" value="P:glycoprotein catabolic process"/>
    <property type="evidence" value="ECO:0007669"/>
    <property type="project" value="TreeGrafter"/>
</dbReference>
<feature type="domain" description="Mannosidase Ig/CBM-like" evidence="24">
    <location>
        <begin position="685"/>
        <end position="773"/>
    </location>
</feature>
<evidence type="ECO:0000259" key="21">
    <source>
        <dbReference type="Pfam" id="PF00703"/>
    </source>
</evidence>
<dbReference type="AlphaFoldDB" id="A0A7X8SGU9"/>
<dbReference type="GO" id="GO:0005975">
    <property type="term" value="P:carbohydrate metabolic process"/>
    <property type="evidence" value="ECO:0007669"/>
    <property type="project" value="InterPro"/>
</dbReference>
<dbReference type="InterPro" id="IPR036156">
    <property type="entry name" value="Beta-gal/glucu_dom_sf"/>
</dbReference>
<evidence type="ECO:0000313" key="26">
    <source>
        <dbReference type="EMBL" id="NLR89939.1"/>
    </source>
</evidence>
<comment type="caution">
    <text evidence="26">The sequence shown here is derived from an EMBL/GenBank/DDBJ whole genome shotgun (WGS) entry which is preliminary data.</text>
</comment>
<comment type="subunit">
    <text evidence="6">Monomer.</text>
</comment>
<dbReference type="GO" id="GO:0005764">
    <property type="term" value="C:lysosome"/>
    <property type="evidence" value="ECO:0007669"/>
    <property type="project" value="UniProtKB-SubCell"/>
</dbReference>
<dbReference type="SUPFAM" id="SSF51445">
    <property type="entry name" value="(Trans)glycosidases"/>
    <property type="match status" value="1"/>
</dbReference>
<keyword evidence="13" id="KW-1015">Disulfide bond</keyword>
<dbReference type="InterPro" id="IPR006102">
    <property type="entry name" value="Ig-like_GH2"/>
</dbReference>
<comment type="function">
    <text evidence="2">Exoglycosidase that cleaves the single beta-linked mannose residue from the non-reducing end of all N-linked glycoprotein oligosaccharides.</text>
</comment>
<keyword evidence="11" id="KW-0732">Signal</keyword>
<evidence type="ECO:0000256" key="9">
    <source>
        <dbReference type="ARBA" id="ARBA00015707"/>
    </source>
</evidence>
<evidence type="ECO:0000256" key="12">
    <source>
        <dbReference type="ARBA" id="ARBA00022801"/>
    </source>
</evidence>
<feature type="domain" description="Beta-mannosidase-like galactose-binding" evidence="25">
    <location>
        <begin position="34"/>
        <end position="208"/>
    </location>
</feature>
<dbReference type="InterPro" id="IPR050887">
    <property type="entry name" value="Beta-mannosidase_GH2"/>
</dbReference>
<evidence type="ECO:0000256" key="1">
    <source>
        <dbReference type="ARBA" id="ARBA00000829"/>
    </source>
</evidence>
<evidence type="ECO:0000256" key="17">
    <source>
        <dbReference type="ARBA" id="ARBA00032581"/>
    </source>
</evidence>
<evidence type="ECO:0000256" key="16">
    <source>
        <dbReference type="ARBA" id="ARBA00023295"/>
    </source>
</evidence>
<evidence type="ECO:0000256" key="11">
    <source>
        <dbReference type="ARBA" id="ARBA00022729"/>
    </source>
</evidence>
<dbReference type="SUPFAM" id="SSF49303">
    <property type="entry name" value="beta-Galactosidase/glucuronidase domain"/>
    <property type="match status" value="3"/>
</dbReference>
<dbReference type="PANTHER" id="PTHR43730:SF1">
    <property type="entry name" value="BETA-MANNOSIDASE"/>
    <property type="match status" value="1"/>
</dbReference>
<evidence type="ECO:0000256" key="20">
    <source>
        <dbReference type="ARBA" id="ARBA00041614"/>
    </source>
</evidence>
<dbReference type="Gene3D" id="2.60.40.10">
    <property type="entry name" value="Immunoglobulins"/>
    <property type="match status" value="3"/>
</dbReference>
<dbReference type="GO" id="GO:0005576">
    <property type="term" value="C:extracellular region"/>
    <property type="evidence" value="ECO:0007669"/>
    <property type="project" value="UniProtKB-SubCell"/>
</dbReference>
<evidence type="ECO:0000256" key="10">
    <source>
        <dbReference type="ARBA" id="ARBA00022525"/>
    </source>
</evidence>
<dbReference type="RefSeq" id="WP_168880622.1">
    <property type="nucleotide sequence ID" value="NZ_JABAIL010000001.1"/>
</dbReference>
<keyword evidence="16" id="KW-0326">Glycosidase</keyword>
<feature type="domain" description="Glycoside hydrolase family 2 catalytic" evidence="22">
    <location>
        <begin position="341"/>
        <end position="466"/>
    </location>
</feature>
<evidence type="ECO:0000256" key="5">
    <source>
        <dbReference type="ARBA" id="ARBA00004740"/>
    </source>
</evidence>
<dbReference type="EC" id="3.2.1.25" evidence="8"/>
<dbReference type="Pfam" id="PF00703">
    <property type="entry name" value="Glyco_hydro_2"/>
    <property type="match status" value="1"/>
</dbReference>
<organism evidence="26 27">
    <name type="scientific">Flammeovirga agarivorans</name>
    <dbReference type="NCBI Taxonomy" id="2726742"/>
    <lineage>
        <taxon>Bacteria</taxon>
        <taxon>Pseudomonadati</taxon>
        <taxon>Bacteroidota</taxon>
        <taxon>Cytophagia</taxon>
        <taxon>Cytophagales</taxon>
        <taxon>Flammeovirgaceae</taxon>
        <taxon>Flammeovirga</taxon>
    </lineage>
</organism>
<feature type="domain" description="Beta-mannosidase Ig-fold" evidence="23">
    <location>
        <begin position="781"/>
        <end position="850"/>
    </location>
</feature>
<name>A0A7X8SGU9_9BACT</name>
<dbReference type="GO" id="GO:0004567">
    <property type="term" value="F:beta-mannosidase activity"/>
    <property type="evidence" value="ECO:0007669"/>
    <property type="project" value="UniProtKB-EC"/>
</dbReference>
<dbReference type="Pfam" id="PF22666">
    <property type="entry name" value="Glyco_hydro_2_N2"/>
    <property type="match status" value="1"/>
</dbReference>
<evidence type="ECO:0000256" key="15">
    <source>
        <dbReference type="ARBA" id="ARBA00023228"/>
    </source>
</evidence>
<evidence type="ECO:0000259" key="25">
    <source>
        <dbReference type="Pfam" id="PF22666"/>
    </source>
</evidence>
<dbReference type="Pfam" id="PF02836">
    <property type="entry name" value="Glyco_hydro_2_C"/>
    <property type="match status" value="1"/>
</dbReference>
<dbReference type="InterPro" id="IPR008979">
    <property type="entry name" value="Galactose-bd-like_sf"/>
</dbReference>
<evidence type="ECO:0000259" key="23">
    <source>
        <dbReference type="Pfam" id="PF17753"/>
    </source>
</evidence>
<evidence type="ECO:0000313" key="27">
    <source>
        <dbReference type="Proteomes" id="UP000585050"/>
    </source>
</evidence>
<dbReference type="InterPro" id="IPR041625">
    <property type="entry name" value="Beta-mannosidase_Ig"/>
</dbReference>
<sequence length="856" mass="99000">MKAKFNLFFSIMILWGCHLTSADTVEKIFLHQNWEFKQQGKTDWYPAKVPGCVHSDLIANELIKDPFHRVNEKEIQWIGEKDWEYKSTFKVDQKVLDKDNVTLNFKGLDTYADVYLNDIKILSADNMHREWKKDCKSVLKAGENTLRIHFKSVFKEKMEDYLNAPFKLQAWPNNDQNSEIWLSLYARKAGFHFGWDWGPRLITSGIWRPVYLEVWNDVKLESVQIIQENVSKKSADITSIFEVESTKDNATATLEISSEAFSTVKKQVTLKAGINKIPVSLKMKNPKLWWSNGLGDPNLYTFDYKVTSGNSIDTKSITTGIRSIRVLREKEEDGQSFTVELNGVPVFMKGANYIPLHNFQDQVTEDKYQYYIQQAKVSNMNMIRVWGGGIYEEDIFYDLCDQNGLLVWQDIMFACGMFPRDEEYLANVTEEVKDNVKRLRNHPSIALWNGNNENEISWYGWGWKDKYTEEEQKIYVASLENLFYKVIPEAINSMDETRYYHPTSPNTGYNDISENFGDVHLWDTKGDAPLTIYDEVVGRFMSEYGFQSYPEMESIKKFTDDWERNKTSETMFAHNRARQDQTRDPNFGNQAIERKMGTYYGIPEDFENYVYRTQILHAKATKIAIEAHRRNMPNCMGTLYWQLNDCWPAVSWATIDFYGKWKAPQYMVRDVYENTIAPVIVEKDQLRVYIVTDELKEQKAQLIVRMQTLAGKELMKEKSSITIAANTSQVYFEKKVEELLKGVDKNNVVLDVSVMNGAKELAKNIFHFAPEKDLKLQSGVVKSEIKQAKDKTIITLTASSYTKNVFLSSPGVDGHFSNNYFDILPGETVEVEFTGADKAPKGISIKSFADFTDVVN</sequence>
<comment type="pathway">
    <text evidence="5">Glycan metabolism; N-glycan degradation.</text>
</comment>
<dbReference type="InterPro" id="IPR017853">
    <property type="entry name" value="GH"/>
</dbReference>
<keyword evidence="27" id="KW-1185">Reference proteome</keyword>
<dbReference type="Gene3D" id="3.20.20.80">
    <property type="entry name" value="Glycosidases"/>
    <property type="match status" value="1"/>
</dbReference>
<dbReference type="Gene3D" id="2.60.120.260">
    <property type="entry name" value="Galactose-binding domain-like"/>
    <property type="match status" value="1"/>
</dbReference>
<evidence type="ECO:0000256" key="7">
    <source>
        <dbReference type="ARBA" id="ARBA00011738"/>
    </source>
</evidence>